<gene>
    <name evidence="8" type="ORF">DCBHLPFO_00158</name>
    <name evidence="9" type="ORF">V2E25_02445</name>
</gene>
<feature type="transmembrane region" description="Helical" evidence="7">
    <location>
        <begin position="247"/>
        <end position="269"/>
    </location>
</feature>
<evidence type="ECO:0000256" key="5">
    <source>
        <dbReference type="ARBA" id="ARBA00023136"/>
    </source>
</evidence>
<dbReference type="Pfam" id="PF03631">
    <property type="entry name" value="Virul_fac_BrkB"/>
    <property type="match status" value="1"/>
</dbReference>
<sequence>MRKKNKNLLQTGWDKEKEDRQKKNNNLNSVSSRQIVRNKNKQNIFEKILKAIIYGILFIAIPNYLKSSKVKGKEIVNSTYTKINSNEFAFVPAGYAMYLFLSFIPTLGLVIGVIGAINTQFEIIIKVTILGQLIPGIEKVIPAFADIWSSAGGTVAFILLTVSILWISSKGYSKFILSFDALYEHKTSNAMWKARIKGFLTSIIITILLTALLLLISSFLSFILKNVFNITVDDTTTLKNLPWEFQLIFWIQTVLFLPIITYVAFLFFFKLAPNFRIKFSHVNPGAMIVAIPTSLYILIFGSLTSLINYNKFGVVASFMYIILLLSVMSYFIYIGAIVNSSFYKTFINLPIMEKSKWFSRKY</sequence>
<keyword evidence="4 7" id="KW-1133">Transmembrane helix</keyword>
<feature type="compositionally biased region" description="Basic and acidic residues" evidence="6">
    <location>
        <begin position="13"/>
        <end position="22"/>
    </location>
</feature>
<evidence type="ECO:0000256" key="3">
    <source>
        <dbReference type="ARBA" id="ARBA00022692"/>
    </source>
</evidence>
<evidence type="ECO:0000256" key="7">
    <source>
        <dbReference type="SAM" id="Phobius"/>
    </source>
</evidence>
<protein>
    <submittedName>
        <fullName evidence="9">YhjD/YihY/BrkB family envelope integrity protein</fullName>
    </submittedName>
    <submittedName>
        <fullName evidence="8">YihY/virulence factor BrkB family protein</fullName>
    </submittedName>
</protein>
<dbReference type="InterPro" id="IPR017039">
    <property type="entry name" value="Virul_fac_BrkB"/>
</dbReference>
<feature type="region of interest" description="Disordered" evidence="6">
    <location>
        <begin position="1"/>
        <end position="32"/>
    </location>
</feature>
<name>A0AA43TW76_MYCAR</name>
<dbReference type="AlphaFoldDB" id="A0AA43TW76"/>
<accession>A0AA43TW76</accession>
<dbReference type="RefSeq" id="WP_004416796.1">
    <property type="nucleotide sequence ID" value="NZ_CP143577.1"/>
</dbReference>
<feature type="transmembrane region" description="Helical" evidence="7">
    <location>
        <begin position="199"/>
        <end position="224"/>
    </location>
</feature>
<evidence type="ECO:0000256" key="1">
    <source>
        <dbReference type="ARBA" id="ARBA00004651"/>
    </source>
</evidence>
<keyword evidence="3 7" id="KW-0812">Transmembrane</keyword>
<dbReference type="GO" id="GO:0005886">
    <property type="term" value="C:plasma membrane"/>
    <property type="evidence" value="ECO:0007669"/>
    <property type="project" value="UniProtKB-SubCell"/>
</dbReference>
<evidence type="ECO:0000256" key="6">
    <source>
        <dbReference type="SAM" id="MobiDB-lite"/>
    </source>
</evidence>
<reference evidence="8" key="1">
    <citation type="submission" date="2022-11" db="EMBL/GenBank/DDBJ databases">
        <title>Draft genome of Mycoplasma arginini isolated from fly.</title>
        <authorList>
            <person name="Severgnini M."/>
            <person name="Gioia G."/>
            <person name="Cremonesi P."/>
            <person name="Moroni P."/>
            <person name="Addis M.F."/>
            <person name="Castiglioni B."/>
        </authorList>
    </citation>
    <scope>NUCLEOTIDE SEQUENCE</scope>
    <source>
        <strain evidence="8">QMP CG1-1632</strain>
    </source>
</reference>
<feature type="transmembrane region" description="Helical" evidence="7">
    <location>
        <begin position="281"/>
        <end position="303"/>
    </location>
</feature>
<reference evidence="9" key="2">
    <citation type="submission" date="2024-01" db="EMBL/GenBank/DDBJ databases">
        <title>Complete genome sequence of Mycoplasma arginini type strain G 230.</title>
        <authorList>
            <person name="Spergser J."/>
        </authorList>
    </citation>
    <scope>NUCLEOTIDE SEQUENCE</scope>
    <source>
        <strain evidence="9">NCTC 10129</strain>
    </source>
</reference>
<feature type="transmembrane region" description="Helical" evidence="7">
    <location>
        <begin position="48"/>
        <end position="65"/>
    </location>
</feature>
<dbReference type="EMBL" id="CP143577">
    <property type="protein sequence ID" value="WVN21816.1"/>
    <property type="molecule type" value="Genomic_DNA"/>
</dbReference>
<keyword evidence="11" id="KW-1185">Reference proteome</keyword>
<proteinExistence type="predicted"/>
<feature type="transmembrane region" description="Helical" evidence="7">
    <location>
        <begin position="123"/>
        <end position="141"/>
    </location>
</feature>
<evidence type="ECO:0000313" key="9">
    <source>
        <dbReference type="EMBL" id="WVN21816.1"/>
    </source>
</evidence>
<keyword evidence="2" id="KW-1003">Cell membrane</keyword>
<evidence type="ECO:0000256" key="4">
    <source>
        <dbReference type="ARBA" id="ARBA00022989"/>
    </source>
</evidence>
<organism evidence="8 10">
    <name type="scientific">Mycoplasmopsis arginini</name>
    <name type="common">Mycoplasma arginini</name>
    <dbReference type="NCBI Taxonomy" id="2094"/>
    <lineage>
        <taxon>Bacteria</taxon>
        <taxon>Bacillati</taxon>
        <taxon>Mycoplasmatota</taxon>
        <taxon>Mycoplasmoidales</taxon>
        <taxon>Metamycoplasmataceae</taxon>
        <taxon>Mycoplasmopsis</taxon>
    </lineage>
</organism>
<evidence type="ECO:0000313" key="11">
    <source>
        <dbReference type="Proteomes" id="UP001432074"/>
    </source>
</evidence>
<feature type="transmembrane region" description="Helical" evidence="7">
    <location>
        <begin position="147"/>
        <end position="167"/>
    </location>
</feature>
<feature type="transmembrane region" description="Helical" evidence="7">
    <location>
        <begin position="315"/>
        <end position="338"/>
    </location>
</feature>
<evidence type="ECO:0000313" key="10">
    <source>
        <dbReference type="Proteomes" id="UP001162175"/>
    </source>
</evidence>
<dbReference type="Proteomes" id="UP001162175">
    <property type="component" value="Unassembled WGS sequence"/>
</dbReference>
<evidence type="ECO:0000313" key="8">
    <source>
        <dbReference type="EMBL" id="MDI3349523.1"/>
    </source>
</evidence>
<dbReference type="EMBL" id="JAPFAR010000042">
    <property type="protein sequence ID" value="MDI3349523.1"/>
    <property type="molecule type" value="Genomic_DNA"/>
</dbReference>
<dbReference type="Proteomes" id="UP001432074">
    <property type="component" value="Chromosome"/>
</dbReference>
<comment type="subcellular location">
    <subcellularLocation>
        <location evidence="1">Cell membrane</location>
        <topology evidence="1">Multi-pass membrane protein</topology>
    </subcellularLocation>
</comment>
<feature type="transmembrane region" description="Helical" evidence="7">
    <location>
        <begin position="95"/>
        <end position="116"/>
    </location>
</feature>
<evidence type="ECO:0000256" key="2">
    <source>
        <dbReference type="ARBA" id="ARBA00022475"/>
    </source>
</evidence>
<keyword evidence="5 7" id="KW-0472">Membrane</keyword>